<dbReference type="SUPFAM" id="SSF47336">
    <property type="entry name" value="ACP-like"/>
    <property type="match status" value="1"/>
</dbReference>
<evidence type="ECO:0000313" key="8">
    <source>
        <dbReference type="EMBL" id="GIJ91871.1"/>
    </source>
</evidence>
<dbReference type="Gene3D" id="3.30.559.10">
    <property type="entry name" value="Chloramphenicol acetyltransferase-like domain"/>
    <property type="match status" value="1"/>
</dbReference>
<feature type="region of interest" description="Disordered" evidence="5">
    <location>
        <begin position="36"/>
        <end position="58"/>
    </location>
</feature>
<dbReference type="AlphaFoldDB" id="A0A9P3EXE7"/>
<dbReference type="Proteomes" id="UP001043456">
    <property type="component" value="Unassembled WGS sequence"/>
</dbReference>
<dbReference type="Gene3D" id="3.30.559.30">
    <property type="entry name" value="Nonribosomal peptide synthetase, condensation domain"/>
    <property type="match status" value="1"/>
</dbReference>
<protein>
    <submittedName>
        <fullName evidence="8">PKS/NRPS-like protein biosynthetic cluster</fullName>
    </submittedName>
</protein>
<keyword evidence="2" id="KW-0597">Phosphoprotein</keyword>
<dbReference type="InterPro" id="IPR001242">
    <property type="entry name" value="Condensation_dom"/>
</dbReference>
<dbReference type="GO" id="GO:0016874">
    <property type="term" value="F:ligase activity"/>
    <property type="evidence" value="ECO:0007669"/>
    <property type="project" value="UniProtKB-KW"/>
</dbReference>
<proteinExistence type="inferred from homology"/>
<keyword evidence="3" id="KW-0436">Ligase</keyword>
<sequence>MAHSSPSKLSGQKQAVASMLATLSCPGKANKYSGTFSRRRHTALPKDDLGSGGASRERMFSGRPRLDVAFRRSGGSCLRLHSRNSGYRARLIQAHKRAATTSLLETQALSVPSCVESPYFFIEQDLQRVWSQILAIPLDSIGAEDSFFHLGGDSITAMQVVAEAPSRGLEHTIQDINQLKTIEAIARKNGGLPSNIAQPVVQDEVTNELFVLTPIQGFFFEMYSEGTCWFNQNTLVHFQRQVADSDMERAAIKLVQNHAILRARYARQKDGSWKQFLVGRARQCFHFSVHKVNSVQEMRHIIGQIQTSLDPEHGSVFIVDLFEQNGQQSLFMIGHHLVLDLVSWRIILADMEAMILDLQHQPRLTMSFQIWARLQADYGARHRNHHPLDESSMRKFWGENNASTGGDSRTRLIRLNEQLTNKLFGPSSQALDVEPVELLHAAILFSFVRTFPQRHAPCIFGEAHGRETWDASIDVTRTVGWFTTLWPVAAQLSPSGSLVTAVRTVRQARRAMSIYHNTKQERCRAGTHLMEMTFNYAGKFQQVEQDGALFRMEPMAKQSLFDGAGELGRWTMLEINSVILNGMLEFHVTYNRGTDEARVLTPWMDNLVNCLEDLASSHA</sequence>
<name>A0A9P3EXE7_9EURO</name>
<dbReference type="InterPro" id="IPR036736">
    <property type="entry name" value="ACP-like_sf"/>
</dbReference>
<dbReference type="InterPro" id="IPR009081">
    <property type="entry name" value="PP-bd_ACP"/>
</dbReference>
<dbReference type="Pfam" id="PF00550">
    <property type="entry name" value="PP-binding"/>
    <property type="match status" value="1"/>
</dbReference>
<dbReference type="PANTHER" id="PTHR45398:SF1">
    <property type="entry name" value="ENZYME, PUTATIVE (JCVI)-RELATED"/>
    <property type="match status" value="1"/>
</dbReference>
<dbReference type="Pfam" id="PF00668">
    <property type="entry name" value="Condensation"/>
    <property type="match status" value="1"/>
</dbReference>
<evidence type="ECO:0000259" key="7">
    <source>
        <dbReference type="Pfam" id="PF00668"/>
    </source>
</evidence>
<dbReference type="Gene3D" id="1.10.1200.10">
    <property type="entry name" value="ACP-like"/>
    <property type="match status" value="1"/>
</dbReference>
<gene>
    <name evidence="8" type="ORF">Asppvi_010846</name>
</gene>
<dbReference type="OrthoDB" id="416786at2759"/>
<feature type="domain" description="Condensation" evidence="7">
    <location>
        <begin position="211"/>
        <end position="616"/>
    </location>
</feature>
<dbReference type="PROSITE" id="PS00012">
    <property type="entry name" value="PHOSPHOPANTETHEINE"/>
    <property type="match status" value="1"/>
</dbReference>
<feature type="compositionally biased region" description="Basic and acidic residues" evidence="5">
    <location>
        <begin position="44"/>
        <end position="58"/>
    </location>
</feature>
<dbReference type="EMBL" id="BHVY01000009">
    <property type="protein sequence ID" value="GIJ91871.1"/>
    <property type="molecule type" value="Genomic_DNA"/>
</dbReference>
<comment type="similarity">
    <text evidence="4">Belongs to the NRP synthetase family.</text>
</comment>
<organism evidence="8 9">
    <name type="scientific">Aspergillus pseudoviridinutans</name>
    <dbReference type="NCBI Taxonomy" id="1517512"/>
    <lineage>
        <taxon>Eukaryota</taxon>
        <taxon>Fungi</taxon>
        <taxon>Dikarya</taxon>
        <taxon>Ascomycota</taxon>
        <taxon>Pezizomycotina</taxon>
        <taxon>Eurotiomycetes</taxon>
        <taxon>Eurotiomycetidae</taxon>
        <taxon>Eurotiales</taxon>
        <taxon>Aspergillaceae</taxon>
        <taxon>Aspergillus</taxon>
        <taxon>Aspergillus subgen. Fumigati</taxon>
    </lineage>
</organism>
<keyword evidence="1" id="KW-0596">Phosphopantetheine</keyword>
<dbReference type="RefSeq" id="XP_043162617.1">
    <property type="nucleotide sequence ID" value="XM_043306682.1"/>
</dbReference>
<evidence type="ECO:0000256" key="3">
    <source>
        <dbReference type="ARBA" id="ARBA00022598"/>
    </source>
</evidence>
<feature type="domain" description="Carrier" evidence="6">
    <location>
        <begin position="125"/>
        <end position="187"/>
    </location>
</feature>
<evidence type="ECO:0000259" key="6">
    <source>
        <dbReference type="Pfam" id="PF00550"/>
    </source>
</evidence>
<evidence type="ECO:0000256" key="5">
    <source>
        <dbReference type="SAM" id="MobiDB-lite"/>
    </source>
</evidence>
<reference evidence="8 9" key="1">
    <citation type="submission" date="2018-10" db="EMBL/GenBank/DDBJ databases">
        <title>Pan-genome distribution and transcriptional activeness of fungal secondary metabolism genes in Aspergillus section Fumigati.</title>
        <authorList>
            <person name="Takahashi H."/>
            <person name="Umemura M."/>
            <person name="Ninomiya A."/>
            <person name="Kusuya Y."/>
            <person name="Urayama S."/>
            <person name="Shimizu M."/>
            <person name="Watanabe A."/>
            <person name="Kamei K."/>
            <person name="Yaguchi T."/>
            <person name="Hagiwara D."/>
        </authorList>
    </citation>
    <scope>NUCLEOTIDE SEQUENCE [LARGE SCALE GENOMIC DNA]</scope>
    <source>
        <strain evidence="8 9">IFM 55266</strain>
    </source>
</reference>
<dbReference type="InterPro" id="IPR023213">
    <property type="entry name" value="CAT-like_dom_sf"/>
</dbReference>
<dbReference type="PANTHER" id="PTHR45398">
    <property type="match status" value="1"/>
</dbReference>
<dbReference type="GeneID" id="67009456"/>
<accession>A0A9P3EXE7</accession>
<evidence type="ECO:0000256" key="1">
    <source>
        <dbReference type="ARBA" id="ARBA00022450"/>
    </source>
</evidence>
<dbReference type="CDD" id="cd19534">
    <property type="entry name" value="E_NRPS"/>
    <property type="match status" value="1"/>
</dbReference>
<comment type="caution">
    <text evidence="8">The sequence shown here is derived from an EMBL/GenBank/DDBJ whole genome shotgun (WGS) entry which is preliminary data.</text>
</comment>
<dbReference type="FunFam" id="3.30.559.30:FF:000002">
    <property type="entry name" value="Nonribosomal peptide synthase Pes1"/>
    <property type="match status" value="1"/>
</dbReference>
<keyword evidence="9" id="KW-1185">Reference proteome</keyword>
<dbReference type="InterPro" id="IPR006162">
    <property type="entry name" value="Ppantetheine_attach_site"/>
</dbReference>
<dbReference type="SUPFAM" id="SSF52777">
    <property type="entry name" value="CoA-dependent acyltransferases"/>
    <property type="match status" value="2"/>
</dbReference>
<evidence type="ECO:0000256" key="4">
    <source>
        <dbReference type="ARBA" id="ARBA00029454"/>
    </source>
</evidence>
<evidence type="ECO:0000313" key="9">
    <source>
        <dbReference type="Proteomes" id="UP001043456"/>
    </source>
</evidence>
<evidence type="ECO:0000256" key="2">
    <source>
        <dbReference type="ARBA" id="ARBA00022553"/>
    </source>
</evidence>